<sequence>MSTAQTENTGPGFVIFTALGNAALDQLAASLAAECDGSPTSIADLLERVLEADVEDLAESLSEAAHPPVRHSRPSRDVEEVGPAAESPDGAARRRLTVRALLAGGAADARGITR</sequence>
<keyword evidence="3" id="KW-1185">Reference proteome</keyword>
<evidence type="ECO:0000313" key="2">
    <source>
        <dbReference type="EMBL" id="MDO3397886.1"/>
    </source>
</evidence>
<name>A0ABT8TVL0_9ACTN</name>
<reference evidence="2" key="1">
    <citation type="submission" date="2023-06" db="EMBL/GenBank/DDBJ databases">
        <title>Genome sequence of Nocardioides sp. SOB44.</title>
        <authorList>
            <person name="Zhang G."/>
        </authorList>
    </citation>
    <scope>NUCLEOTIDE SEQUENCE</scope>
    <source>
        <strain evidence="2">SOB44</strain>
    </source>
</reference>
<dbReference type="RefSeq" id="WP_056678577.1">
    <property type="nucleotide sequence ID" value="NZ_JAULSC010000030.1"/>
</dbReference>
<organism evidence="2 3">
    <name type="scientific">Nocardioides cremeus</name>
    <dbReference type="NCBI Taxonomy" id="3058044"/>
    <lineage>
        <taxon>Bacteria</taxon>
        <taxon>Bacillati</taxon>
        <taxon>Actinomycetota</taxon>
        <taxon>Actinomycetes</taxon>
        <taxon>Propionibacteriales</taxon>
        <taxon>Nocardioidaceae</taxon>
        <taxon>Nocardioides</taxon>
    </lineage>
</organism>
<dbReference type="EMBL" id="JAULSC010000030">
    <property type="protein sequence ID" value="MDO3397886.1"/>
    <property type="molecule type" value="Genomic_DNA"/>
</dbReference>
<feature type="region of interest" description="Disordered" evidence="1">
    <location>
        <begin position="59"/>
        <end position="93"/>
    </location>
</feature>
<protein>
    <submittedName>
        <fullName evidence="2">Uncharacterized protein</fullName>
    </submittedName>
</protein>
<gene>
    <name evidence="2" type="ORF">QWJ41_19330</name>
</gene>
<proteinExistence type="predicted"/>
<evidence type="ECO:0000256" key="1">
    <source>
        <dbReference type="SAM" id="MobiDB-lite"/>
    </source>
</evidence>
<comment type="caution">
    <text evidence="2">The sequence shown here is derived from an EMBL/GenBank/DDBJ whole genome shotgun (WGS) entry which is preliminary data.</text>
</comment>
<evidence type="ECO:0000313" key="3">
    <source>
        <dbReference type="Proteomes" id="UP001168363"/>
    </source>
</evidence>
<dbReference type="Proteomes" id="UP001168363">
    <property type="component" value="Unassembled WGS sequence"/>
</dbReference>
<accession>A0ABT8TVL0</accession>